<organism evidence="6 7">
    <name type="scientific">Desulfosporosinus orientis (strain ATCC 19365 / DSM 765 / NCIMB 8382 / VKM B-1628 / Singapore I)</name>
    <name type="common">Desulfotomaculum orientis</name>
    <dbReference type="NCBI Taxonomy" id="768706"/>
    <lineage>
        <taxon>Bacteria</taxon>
        <taxon>Bacillati</taxon>
        <taxon>Bacillota</taxon>
        <taxon>Clostridia</taxon>
        <taxon>Eubacteriales</taxon>
        <taxon>Desulfitobacteriaceae</taxon>
        <taxon>Desulfosporosinus</taxon>
    </lineage>
</organism>
<accession>G7WDZ1</accession>
<evidence type="ECO:0000256" key="4">
    <source>
        <dbReference type="SAM" id="Phobius"/>
    </source>
</evidence>
<keyword evidence="3" id="KW-0175">Coiled coil</keyword>
<dbReference type="InterPro" id="IPR029151">
    <property type="entry name" value="Sensor-like_sf"/>
</dbReference>
<dbReference type="PANTHER" id="PTHR32089">
    <property type="entry name" value="METHYL-ACCEPTING CHEMOTAXIS PROTEIN MCPB"/>
    <property type="match status" value="1"/>
</dbReference>
<dbReference type="SUPFAM" id="SSF58104">
    <property type="entry name" value="Methyl-accepting chemotaxis protein (MCP) signaling domain"/>
    <property type="match status" value="1"/>
</dbReference>
<dbReference type="eggNOG" id="COG0840">
    <property type="taxonomic scope" value="Bacteria"/>
</dbReference>
<dbReference type="STRING" id="768706.Desor_3944"/>
<evidence type="ECO:0000313" key="6">
    <source>
        <dbReference type="EMBL" id="AET69389.1"/>
    </source>
</evidence>
<name>G7WDZ1_DESOD</name>
<dbReference type="InterPro" id="IPR029150">
    <property type="entry name" value="dCache_3"/>
</dbReference>
<dbReference type="Proteomes" id="UP000006346">
    <property type="component" value="Chromosome"/>
</dbReference>
<dbReference type="OrthoDB" id="9804712at2"/>
<protein>
    <submittedName>
        <fullName evidence="6">Methyl-accepting chemotaxis protein</fullName>
    </submittedName>
</protein>
<reference evidence="7" key="1">
    <citation type="submission" date="2011-11" db="EMBL/GenBank/DDBJ databases">
        <title>Complete sequence of Desulfosporosinus orientis DSM 765.</title>
        <authorList>
            <person name="Lucas S."/>
            <person name="Han J."/>
            <person name="Lapidus A."/>
            <person name="Cheng J.-F."/>
            <person name="Goodwin L."/>
            <person name="Pitluck S."/>
            <person name="Peters L."/>
            <person name="Ovchinnikova G."/>
            <person name="Teshima H."/>
            <person name="Detter J.C."/>
            <person name="Han C."/>
            <person name="Tapia R."/>
            <person name="Land M."/>
            <person name="Hauser L."/>
            <person name="Kyrpides N."/>
            <person name="Ivanova N."/>
            <person name="Pagani I."/>
            <person name="Pester M."/>
            <person name="Spring S."/>
            <person name="Ollivier B."/>
            <person name="Rattei T."/>
            <person name="Klenk H.-P."/>
            <person name="Wagner M."/>
            <person name="Loy A."/>
            <person name="Woyke T."/>
        </authorList>
    </citation>
    <scope>NUCLEOTIDE SEQUENCE [LARGE SCALE GENOMIC DNA]</scope>
    <source>
        <strain evidence="7">ATCC 19365 / DSM 765 / NCIMB 8382 / VKM B-1628</strain>
    </source>
</reference>
<evidence type="ECO:0000256" key="2">
    <source>
        <dbReference type="PROSITE-ProRule" id="PRU00284"/>
    </source>
</evidence>
<feature type="domain" description="Methyl-accepting transducer" evidence="5">
    <location>
        <begin position="387"/>
        <end position="644"/>
    </location>
</feature>
<keyword evidence="4" id="KW-1133">Transmembrane helix</keyword>
<dbReference type="PATRIC" id="fig|768706.3.peg.3990"/>
<dbReference type="RefSeq" id="WP_014186196.1">
    <property type="nucleotide sequence ID" value="NC_016584.1"/>
</dbReference>
<evidence type="ECO:0000313" key="7">
    <source>
        <dbReference type="Proteomes" id="UP000006346"/>
    </source>
</evidence>
<feature type="transmembrane region" description="Helical" evidence="4">
    <location>
        <begin position="16"/>
        <end position="37"/>
    </location>
</feature>
<proteinExistence type="predicted"/>
<dbReference type="PANTHER" id="PTHR32089:SF112">
    <property type="entry name" value="LYSOZYME-LIKE PROTEIN-RELATED"/>
    <property type="match status" value="1"/>
</dbReference>
<feature type="coiled-coil region" evidence="3">
    <location>
        <begin position="458"/>
        <end position="485"/>
    </location>
</feature>
<keyword evidence="4" id="KW-0812">Transmembrane</keyword>
<dbReference type="HOGENOM" id="CLU_000445_107_19_9"/>
<evidence type="ECO:0000256" key="1">
    <source>
        <dbReference type="ARBA" id="ARBA00023224"/>
    </source>
</evidence>
<dbReference type="GO" id="GO:0016020">
    <property type="term" value="C:membrane"/>
    <property type="evidence" value="ECO:0007669"/>
    <property type="project" value="InterPro"/>
</dbReference>
<dbReference type="InterPro" id="IPR004089">
    <property type="entry name" value="MCPsignal_dom"/>
</dbReference>
<keyword evidence="7" id="KW-1185">Reference proteome</keyword>
<sequence>MPTKKKIGSMSIKTRITVVTSLVVILVVTAISGISFWNAKKLLRTSEVQTEKLVEQGIDDEFTNRLNRARSSVLSLTKNPEVAQAFAQRDRAEVARLVQPVFDEIKKEGFSQLQFHLSPAVSFYRAHAPKKLGDDLSSIRPTVVTANKEHRIVEGLEEGVEGYGFRVVVPIQYQDQWVGTAEYGMDFGEDFLKALQKKKPGDYYIYLLDFSASQIEKVKNNGGLLAGTGSDSYPVSESMLKALKNGDAQFTESEDGRFSVSLIPFRDYRGEIKGYIKTVVSREKIVQQLSALKRSILLAGLGVLVLGIAAGYFVSLSLTSPILQLTNDAGVLATGNLSIDIQTKWYGELETLALAMKSMLGNTKEILISINQAIGQVENSTKEISAAIDETSQGTEQIGKSVSQVANGAQTIAYRTGEMSAQSEGINQSVQALAQHMEGILAGTEDVTNRTASGEGIMNKLAAKMQTFAKKVEEIQTESQILKEQTRDIRGITQIITGISEQTNLLALNAAIEAARAGETGRGFAVVAEEVRKLAEGSKESAAKIAGLIDQVALNAEKSAQVSEEAGHLIQDQIEIGEQALRQFTDISQGTQSTAQLLGEMEGEVQQVVQMVGVIDKSVSEISGMCQEDASAIEEMAASMDAVSGTIRTIVENIGELVALMEALKNQSQRFKI</sequence>
<dbReference type="GO" id="GO:0007165">
    <property type="term" value="P:signal transduction"/>
    <property type="evidence" value="ECO:0007669"/>
    <property type="project" value="UniProtKB-KW"/>
</dbReference>
<feature type="transmembrane region" description="Helical" evidence="4">
    <location>
        <begin position="296"/>
        <end position="314"/>
    </location>
</feature>
<dbReference type="Pfam" id="PF00015">
    <property type="entry name" value="MCPsignal"/>
    <property type="match status" value="1"/>
</dbReference>
<keyword evidence="4" id="KW-0472">Membrane</keyword>
<evidence type="ECO:0000259" key="5">
    <source>
        <dbReference type="PROSITE" id="PS50111"/>
    </source>
</evidence>
<dbReference type="Pfam" id="PF14827">
    <property type="entry name" value="dCache_3"/>
    <property type="match status" value="1"/>
</dbReference>
<dbReference type="SMART" id="SM00283">
    <property type="entry name" value="MA"/>
    <property type="match status" value="1"/>
</dbReference>
<keyword evidence="1 2" id="KW-0807">Transducer</keyword>
<dbReference type="PROSITE" id="PS50111">
    <property type="entry name" value="CHEMOTAXIS_TRANSDUC_2"/>
    <property type="match status" value="1"/>
</dbReference>
<gene>
    <name evidence="6" type="ordered locus">Desor_3944</name>
</gene>
<reference evidence="6 7" key="2">
    <citation type="journal article" date="2012" name="J. Bacteriol.">
        <title>Complete genome sequences of Desulfosporosinus orientis DSM765T, Desulfosporosinus youngiae DSM17734T, Desulfosporosinus meridiei DSM13257T, and Desulfosporosinus acidiphilus DSM22704T.</title>
        <authorList>
            <person name="Pester M."/>
            <person name="Brambilla E."/>
            <person name="Alazard D."/>
            <person name="Rattei T."/>
            <person name="Weinmaier T."/>
            <person name="Han J."/>
            <person name="Lucas S."/>
            <person name="Lapidus A."/>
            <person name="Cheng J.F."/>
            <person name="Goodwin L."/>
            <person name="Pitluck S."/>
            <person name="Peters L."/>
            <person name="Ovchinnikova G."/>
            <person name="Teshima H."/>
            <person name="Detter J.C."/>
            <person name="Han C.S."/>
            <person name="Tapia R."/>
            <person name="Land M.L."/>
            <person name="Hauser L."/>
            <person name="Kyrpides N.C."/>
            <person name="Ivanova N.N."/>
            <person name="Pagani I."/>
            <person name="Huntmann M."/>
            <person name="Wei C.L."/>
            <person name="Davenport K.W."/>
            <person name="Daligault H."/>
            <person name="Chain P.S."/>
            <person name="Chen A."/>
            <person name="Mavromatis K."/>
            <person name="Markowitz V."/>
            <person name="Szeto E."/>
            <person name="Mikhailova N."/>
            <person name="Pati A."/>
            <person name="Wagner M."/>
            <person name="Woyke T."/>
            <person name="Ollivier B."/>
            <person name="Klenk H.P."/>
            <person name="Spring S."/>
            <person name="Loy A."/>
        </authorList>
    </citation>
    <scope>NUCLEOTIDE SEQUENCE [LARGE SCALE GENOMIC DNA]</scope>
    <source>
        <strain evidence="7">ATCC 19365 / DSM 765 / NCIMB 8382 / VKM B-1628</strain>
    </source>
</reference>
<dbReference type="SUPFAM" id="SSF103190">
    <property type="entry name" value="Sensory domain-like"/>
    <property type="match status" value="1"/>
</dbReference>
<dbReference type="EMBL" id="CP003108">
    <property type="protein sequence ID" value="AET69389.1"/>
    <property type="molecule type" value="Genomic_DNA"/>
</dbReference>
<dbReference type="KEGG" id="dor:Desor_3944"/>
<dbReference type="Gene3D" id="3.30.450.20">
    <property type="entry name" value="PAS domain"/>
    <property type="match status" value="1"/>
</dbReference>
<dbReference type="AlphaFoldDB" id="G7WDZ1"/>
<evidence type="ECO:0000256" key="3">
    <source>
        <dbReference type="SAM" id="Coils"/>
    </source>
</evidence>
<dbReference type="Gene3D" id="1.10.287.950">
    <property type="entry name" value="Methyl-accepting chemotaxis protein"/>
    <property type="match status" value="1"/>
</dbReference>